<reference evidence="2 3" key="1">
    <citation type="journal article" date="2002" name="Nature">
        <title>Genome sequence and comparative analysis of the model rodent malaria parasite Plasmodium yoelii yoelii.</title>
        <authorList>
            <person name="Carlton J.M."/>
            <person name="Angiuoli S.V."/>
            <person name="Suh B.B."/>
            <person name="Kooij T.W."/>
            <person name="Pertea M."/>
            <person name="Silva J.C."/>
            <person name="Ermolaeva M.D."/>
            <person name="Allen J.E."/>
            <person name="Selengut J.D."/>
            <person name="Koo H.L."/>
            <person name="Peterson J.D."/>
            <person name="Pop M."/>
            <person name="Kosack D.S."/>
            <person name="Shumway M.F."/>
            <person name="Bidwell S.L."/>
            <person name="Shallom S.J."/>
            <person name="van Aken S.E."/>
            <person name="Riedmuller S.B."/>
            <person name="Feldblyum T.V."/>
            <person name="Cho J.K."/>
            <person name="Quackenbush J."/>
            <person name="Sedegah M."/>
            <person name="Shoaibi A."/>
            <person name="Cummings L.M."/>
            <person name="Florens L."/>
            <person name="Yates J.R."/>
            <person name="Raine J.D."/>
            <person name="Sinden R.E."/>
            <person name="Harris M.A."/>
            <person name="Cunningham D.A."/>
            <person name="Preiser P.R."/>
            <person name="Bergman L.W."/>
            <person name="Vaidya A.B."/>
            <person name="van Lin L.H."/>
            <person name="Janse C.J."/>
            <person name="Waters A.P."/>
            <person name="Smith H.O."/>
            <person name="White O.R."/>
            <person name="Salzberg S.L."/>
            <person name="Venter J.C."/>
            <person name="Fraser C.M."/>
            <person name="Hoffman S.L."/>
            <person name="Gardner M.J."/>
            <person name="Carucci D.J."/>
        </authorList>
    </citation>
    <scope>NUCLEOTIDE SEQUENCE [LARGE SCALE GENOMIC DNA]</scope>
    <source>
        <strain evidence="2 3">17XNL</strain>
    </source>
</reference>
<dbReference type="PaxDb" id="73239-Q7RBI6"/>
<organism evidence="2 3">
    <name type="scientific">Plasmodium yoelii yoelii</name>
    <dbReference type="NCBI Taxonomy" id="73239"/>
    <lineage>
        <taxon>Eukaryota</taxon>
        <taxon>Sar</taxon>
        <taxon>Alveolata</taxon>
        <taxon>Apicomplexa</taxon>
        <taxon>Aconoidasida</taxon>
        <taxon>Haemosporida</taxon>
        <taxon>Plasmodiidae</taxon>
        <taxon>Plasmodium</taxon>
        <taxon>Plasmodium (Vinckeia)</taxon>
    </lineage>
</organism>
<accession>Q7RBI6</accession>
<evidence type="ECO:0000313" key="2">
    <source>
        <dbReference type="EMBL" id="EAA18318.1"/>
    </source>
</evidence>
<dbReference type="EMBL" id="AABL01002054">
    <property type="protein sequence ID" value="EAA18318.1"/>
    <property type="molecule type" value="Genomic_DNA"/>
</dbReference>
<proteinExistence type="predicted"/>
<keyword evidence="3" id="KW-1185">Reference proteome</keyword>
<dbReference type="Proteomes" id="UP000008553">
    <property type="component" value="Unassembled WGS sequence"/>
</dbReference>
<comment type="caution">
    <text evidence="2">The sequence shown here is derived from an EMBL/GenBank/DDBJ whole genome shotgun (WGS) entry which is preliminary data.</text>
</comment>
<evidence type="ECO:0000313" key="3">
    <source>
        <dbReference type="Proteomes" id="UP000008553"/>
    </source>
</evidence>
<keyword evidence="1" id="KW-1133">Transmembrane helix</keyword>
<gene>
    <name evidence="2" type="ORF">PY06157</name>
</gene>
<name>Q7RBI6_PLAYO</name>
<evidence type="ECO:0000256" key="1">
    <source>
        <dbReference type="SAM" id="Phobius"/>
    </source>
</evidence>
<sequence length="70" mass="8144">MKTCTHFRAIKKGTPHILACDCQHDWKAKPIPSANTLSHLMILHLMILHLMILHLMILHLMILRMIKVRA</sequence>
<dbReference type="InParanoid" id="Q7RBI6"/>
<keyword evidence="1" id="KW-0812">Transmembrane</keyword>
<keyword evidence="1" id="KW-0472">Membrane</keyword>
<feature type="transmembrane region" description="Helical" evidence="1">
    <location>
        <begin position="42"/>
        <end position="63"/>
    </location>
</feature>
<protein>
    <submittedName>
        <fullName evidence="2">Uncharacterized protein</fullName>
    </submittedName>
</protein>
<dbReference type="AlphaFoldDB" id="Q7RBI6"/>